<dbReference type="Proteomes" id="UP000255036">
    <property type="component" value="Unassembled WGS sequence"/>
</dbReference>
<dbReference type="OrthoDB" id="9766758at2"/>
<reference evidence="4 5" key="1">
    <citation type="submission" date="2018-07" db="EMBL/GenBank/DDBJ databases">
        <title>Anaerosacharophilus polymeroproducens gen. nov. sp. nov., an anaerobic bacterium isolated from salt field.</title>
        <authorList>
            <person name="Kim W."/>
            <person name="Yang S.-H."/>
            <person name="Oh J."/>
            <person name="Lee J.-H."/>
            <person name="Kwon K.K."/>
        </authorList>
    </citation>
    <scope>NUCLEOTIDE SEQUENCE [LARGE SCALE GENOMIC DNA]</scope>
    <source>
        <strain evidence="4 5">MCWD5</strain>
    </source>
</reference>
<dbReference type="PANTHER" id="PTHR30061:SF50">
    <property type="entry name" value="MALTOSE_MALTODEXTRIN-BINDING PERIPLASMIC PROTEIN"/>
    <property type="match status" value="1"/>
</dbReference>
<name>A0A371ASF5_9FIRM</name>
<dbReference type="GO" id="GO:0055052">
    <property type="term" value="C:ATP-binding cassette (ABC) transporter complex, substrate-binding subunit-containing"/>
    <property type="evidence" value="ECO:0007669"/>
    <property type="project" value="TreeGrafter"/>
</dbReference>
<keyword evidence="3" id="KW-0732">Signal</keyword>
<evidence type="ECO:0000256" key="3">
    <source>
        <dbReference type="ARBA" id="ARBA00022729"/>
    </source>
</evidence>
<proteinExistence type="inferred from homology"/>
<dbReference type="InterPro" id="IPR006059">
    <property type="entry name" value="SBP"/>
</dbReference>
<dbReference type="GO" id="GO:1901982">
    <property type="term" value="F:maltose binding"/>
    <property type="evidence" value="ECO:0007669"/>
    <property type="project" value="TreeGrafter"/>
</dbReference>
<evidence type="ECO:0000256" key="1">
    <source>
        <dbReference type="ARBA" id="ARBA00008520"/>
    </source>
</evidence>
<keyword evidence="2" id="KW-0813">Transport</keyword>
<dbReference type="RefSeq" id="WP_115482916.1">
    <property type="nucleotide sequence ID" value="NZ_QRCT01000049.1"/>
</dbReference>
<dbReference type="AlphaFoldDB" id="A0A371ASF5"/>
<evidence type="ECO:0000256" key="2">
    <source>
        <dbReference type="ARBA" id="ARBA00022448"/>
    </source>
</evidence>
<accession>A0A371ASF5</accession>
<organism evidence="4 5">
    <name type="scientific">Anaerosacchariphilus polymeriproducens</name>
    <dbReference type="NCBI Taxonomy" id="1812858"/>
    <lineage>
        <taxon>Bacteria</taxon>
        <taxon>Bacillati</taxon>
        <taxon>Bacillota</taxon>
        <taxon>Clostridia</taxon>
        <taxon>Lachnospirales</taxon>
        <taxon>Lachnospiraceae</taxon>
        <taxon>Anaerosacchariphilus</taxon>
    </lineage>
</organism>
<dbReference type="PANTHER" id="PTHR30061">
    <property type="entry name" value="MALTOSE-BINDING PERIPLASMIC PROTEIN"/>
    <property type="match status" value="1"/>
</dbReference>
<evidence type="ECO:0000313" key="4">
    <source>
        <dbReference type="EMBL" id="RDU22506.1"/>
    </source>
</evidence>
<protein>
    <submittedName>
        <fullName evidence="4">Extracellular solute-binding protein</fullName>
    </submittedName>
</protein>
<dbReference type="EMBL" id="QRCT01000049">
    <property type="protein sequence ID" value="RDU22506.1"/>
    <property type="molecule type" value="Genomic_DNA"/>
</dbReference>
<dbReference type="GO" id="GO:0042956">
    <property type="term" value="P:maltodextrin transmembrane transport"/>
    <property type="evidence" value="ECO:0007669"/>
    <property type="project" value="TreeGrafter"/>
</dbReference>
<gene>
    <name evidence="4" type="ORF">DWV06_14555</name>
</gene>
<dbReference type="Pfam" id="PF13416">
    <property type="entry name" value="SBP_bac_8"/>
    <property type="match status" value="1"/>
</dbReference>
<keyword evidence="5" id="KW-1185">Reference proteome</keyword>
<dbReference type="GO" id="GO:0015768">
    <property type="term" value="P:maltose transport"/>
    <property type="evidence" value="ECO:0007669"/>
    <property type="project" value="TreeGrafter"/>
</dbReference>
<sequence length="378" mass="44169">MNKLEIFLLRETLGVVSENWNLHQYVNFHYSDIMKSLYLTDFPEAWENKELRKRIATIGANDYFNKWNSEEFMILESEEFDEIFQLTDKHLANGSIINGKRTGIPLVGGNHQLLFYNKNYVNEKPETMEELICTSEKIKKEFNLEYGFVFPTGLSYFILPFLYGYGADLWSSNSEAIPRLALYKTICLLKELIYDKSILPIKWEQTESNECFIQGKAAFCIGGDWNISGFDKATGHNLGICEIPKLNRECRSTANASYLFISKFITKDLYYNIKEFCKKFLSEEIQTKVINELYRMPAAREYVFNEYDFDELLTSSYKVYKKAFILPPKKEITHMYHVLADLLEPNVLISDTSENLTDKVLLHLKDVDSYYTNNLLKL</sequence>
<dbReference type="SUPFAM" id="SSF53850">
    <property type="entry name" value="Periplasmic binding protein-like II"/>
    <property type="match status" value="1"/>
</dbReference>
<comment type="similarity">
    <text evidence="1">Belongs to the bacterial solute-binding protein 1 family.</text>
</comment>
<dbReference type="Gene3D" id="3.40.190.10">
    <property type="entry name" value="Periplasmic binding protein-like II"/>
    <property type="match status" value="2"/>
</dbReference>
<evidence type="ECO:0000313" key="5">
    <source>
        <dbReference type="Proteomes" id="UP000255036"/>
    </source>
</evidence>
<comment type="caution">
    <text evidence="4">The sequence shown here is derived from an EMBL/GenBank/DDBJ whole genome shotgun (WGS) entry which is preliminary data.</text>
</comment>